<evidence type="ECO:0000313" key="1">
    <source>
        <dbReference type="EMBL" id="EOL45315.1"/>
    </source>
</evidence>
<dbReference type="Proteomes" id="UP000013785">
    <property type="component" value="Unassembled WGS sequence"/>
</dbReference>
<evidence type="ECO:0008006" key="3">
    <source>
        <dbReference type="Google" id="ProtNLM"/>
    </source>
</evidence>
<dbReference type="eggNOG" id="COG0645">
    <property type="taxonomic scope" value="Bacteria"/>
</dbReference>
<accession>R3WU24</accession>
<dbReference type="PATRIC" id="fig|1158610.3.peg.1180"/>
<dbReference type="HOGENOM" id="CLU_103307_0_0_9"/>
<dbReference type="Pfam" id="PF13671">
    <property type="entry name" value="AAA_33"/>
    <property type="match status" value="1"/>
</dbReference>
<proteinExistence type="predicted"/>
<name>R3WU24_9ENTE</name>
<dbReference type="AlphaFoldDB" id="R3WU24"/>
<dbReference type="RefSeq" id="WP_010767873.1">
    <property type="nucleotide sequence ID" value="NZ_ASWE01000003.1"/>
</dbReference>
<evidence type="ECO:0000313" key="2">
    <source>
        <dbReference type="Proteomes" id="UP000013785"/>
    </source>
</evidence>
<gene>
    <name evidence="1" type="ORF">UC3_01205</name>
</gene>
<dbReference type="Gene3D" id="3.40.50.300">
    <property type="entry name" value="P-loop containing nucleotide triphosphate hydrolases"/>
    <property type="match status" value="1"/>
</dbReference>
<reference evidence="1 2" key="1">
    <citation type="submission" date="2013-02" db="EMBL/GenBank/DDBJ databases">
        <title>The Genome Sequence of Enterococcus phoeniculicola BAA-412.</title>
        <authorList>
            <consortium name="The Broad Institute Genome Sequencing Platform"/>
            <consortium name="The Broad Institute Genome Sequencing Center for Infectious Disease"/>
            <person name="Earl A.M."/>
            <person name="Gilmore M.S."/>
            <person name="Lebreton F."/>
            <person name="Walker B."/>
            <person name="Young S.K."/>
            <person name="Zeng Q."/>
            <person name="Gargeya S."/>
            <person name="Fitzgerald M."/>
            <person name="Haas B."/>
            <person name="Abouelleil A."/>
            <person name="Alvarado L."/>
            <person name="Arachchi H.M."/>
            <person name="Berlin A.M."/>
            <person name="Chapman S.B."/>
            <person name="Dewar J."/>
            <person name="Goldberg J."/>
            <person name="Griggs A."/>
            <person name="Gujja S."/>
            <person name="Hansen M."/>
            <person name="Howarth C."/>
            <person name="Imamovic A."/>
            <person name="Larimer J."/>
            <person name="McCowan C."/>
            <person name="Murphy C."/>
            <person name="Neiman D."/>
            <person name="Pearson M."/>
            <person name="Priest M."/>
            <person name="Roberts A."/>
            <person name="Saif S."/>
            <person name="Shea T."/>
            <person name="Sisk P."/>
            <person name="Sykes S."/>
            <person name="Wortman J."/>
            <person name="Nusbaum C."/>
            <person name="Birren B."/>
        </authorList>
    </citation>
    <scope>NUCLEOTIDE SEQUENCE [LARGE SCALE GENOMIC DNA]</scope>
    <source>
        <strain evidence="1 2">ATCC BAA-412</strain>
    </source>
</reference>
<dbReference type="NCBIfam" id="NF005255">
    <property type="entry name" value="PRK06762.2-2"/>
    <property type="match status" value="1"/>
</dbReference>
<protein>
    <recommendedName>
        <fullName evidence="3">UDP-N-acetylglucosamine kinase</fullName>
    </recommendedName>
</protein>
<organism evidence="1 2">
    <name type="scientific">Enterococcus phoeniculicola ATCC BAA-412</name>
    <dbReference type="NCBI Taxonomy" id="1158610"/>
    <lineage>
        <taxon>Bacteria</taxon>
        <taxon>Bacillati</taxon>
        <taxon>Bacillota</taxon>
        <taxon>Bacilli</taxon>
        <taxon>Lactobacillales</taxon>
        <taxon>Enterococcaceae</taxon>
        <taxon>Enterococcus</taxon>
    </lineage>
</organism>
<dbReference type="OrthoDB" id="9781848at2"/>
<comment type="caution">
    <text evidence="1">The sequence shown here is derived from an EMBL/GenBank/DDBJ whole genome shotgun (WGS) entry which is preliminary data.</text>
</comment>
<keyword evidence="2" id="KW-1185">Reference proteome</keyword>
<sequence length="167" mass="19243">MTTLIILRGNSGSGKTTVANALQKELGPHCLLLSQDVIRREMLYVKDGPETPAISLLTTLLRYGKKHCSFIILEGILRSEWYAPLFETITQEFPILLAYYYDLPFLETVQRHQTKKEVSFNEDDMKQWWKEQDTASQLNETILTKQMSVDEVLKKILFDITNSTKSP</sequence>
<dbReference type="InterPro" id="IPR027417">
    <property type="entry name" value="P-loop_NTPase"/>
</dbReference>
<dbReference type="NCBIfam" id="NF005253">
    <property type="entry name" value="PRK06762.1-4"/>
    <property type="match status" value="1"/>
</dbReference>
<dbReference type="STRING" id="154621.RV11_GL002102"/>
<dbReference type="EMBL" id="AJAT01000012">
    <property type="protein sequence ID" value="EOL45315.1"/>
    <property type="molecule type" value="Genomic_DNA"/>
</dbReference>
<dbReference type="SUPFAM" id="SSF52540">
    <property type="entry name" value="P-loop containing nucleoside triphosphate hydrolases"/>
    <property type="match status" value="1"/>
</dbReference>